<dbReference type="PANTHER" id="PTHR11786:SF0">
    <property type="entry name" value="ARYLAMINE N-ACETYLTRANSFERASE 4-RELATED"/>
    <property type="match status" value="1"/>
</dbReference>
<dbReference type="InterPro" id="IPR001447">
    <property type="entry name" value="Arylamine_N-AcTrfase"/>
</dbReference>
<evidence type="ECO:0000313" key="3">
    <source>
        <dbReference type="Proteomes" id="UP000593626"/>
    </source>
</evidence>
<keyword evidence="2" id="KW-0808">Transferase</keyword>
<keyword evidence="3" id="KW-1185">Reference proteome</keyword>
<dbReference type="SUPFAM" id="SSF54001">
    <property type="entry name" value="Cysteine proteinases"/>
    <property type="match status" value="1"/>
</dbReference>
<dbReference type="GO" id="GO:0016407">
    <property type="term" value="F:acetyltransferase activity"/>
    <property type="evidence" value="ECO:0007669"/>
    <property type="project" value="InterPro"/>
</dbReference>
<dbReference type="RefSeq" id="WP_239673008.1">
    <property type="nucleotide sequence ID" value="NZ_CP049742.1"/>
</dbReference>
<dbReference type="KEGG" id="mcui:G8O30_00200"/>
<protein>
    <submittedName>
        <fullName evidence="2">Arylamine N-acetyltransferase</fullName>
    </submittedName>
</protein>
<dbReference type="Gene3D" id="3.30.2140.20">
    <property type="match status" value="1"/>
</dbReference>
<dbReference type="InterPro" id="IPR053710">
    <property type="entry name" value="Arylamine_NAT_domain_sf"/>
</dbReference>
<reference evidence="2 3" key="1">
    <citation type="submission" date="2019-07" db="EMBL/GenBank/DDBJ databases">
        <title>Genome sequence of 2 isolates from Red Sea Mangroves.</title>
        <authorList>
            <person name="Sefrji F."/>
            <person name="Michoud G."/>
            <person name="Merlino G."/>
            <person name="Daffonchio D."/>
        </authorList>
    </citation>
    <scope>NUCLEOTIDE SEQUENCE [LARGE SCALE GENOMIC DNA]</scope>
    <source>
        <strain evidence="2 3">R1DC41</strain>
    </source>
</reference>
<dbReference type="Pfam" id="PF00797">
    <property type="entry name" value="Acetyltransf_2"/>
    <property type="match status" value="1"/>
</dbReference>
<sequence length="266" mass="31417">MEKAVERYLQGLRMKKEVPTVNYLQRLIQQQLSRVPYENFSKFHYAVEGILVPSFERYVDEALRRGWGGTCYTLNFNFARLLTYLGFDVHLVRVNPGHVGLQVILENRAFYVDVGYGSPLMKPIELESRREQTMQGFGEKIRFIQSGDNRYTIERSFNGKVFVTKEIEWTALQEEDFIEDMKASYRDDVENVTMNRLTAVRFSGNECYFLRNDTIKIMTYRARRELKLKDEQRWLHTVQQVYQVDEETLKSAVGVLKEKELDLFLS</sequence>
<gene>
    <name evidence="2" type="ORF">G8O30_00200</name>
</gene>
<name>A0A7S8C8T2_9BACI</name>
<dbReference type="Proteomes" id="UP000593626">
    <property type="component" value="Chromosome"/>
</dbReference>
<evidence type="ECO:0000256" key="1">
    <source>
        <dbReference type="ARBA" id="ARBA00006547"/>
    </source>
</evidence>
<proteinExistence type="inferred from homology"/>
<dbReference type="InterPro" id="IPR038765">
    <property type="entry name" value="Papain-like_cys_pep_sf"/>
</dbReference>
<dbReference type="EMBL" id="CP049742">
    <property type="protein sequence ID" value="QPC45507.1"/>
    <property type="molecule type" value="Genomic_DNA"/>
</dbReference>
<dbReference type="AlphaFoldDB" id="A0A7S8C8T2"/>
<dbReference type="PANTHER" id="PTHR11786">
    <property type="entry name" value="N-HYDROXYARYLAMINE O-ACETYLTRANSFERASE"/>
    <property type="match status" value="1"/>
</dbReference>
<evidence type="ECO:0000313" key="2">
    <source>
        <dbReference type="EMBL" id="QPC45507.1"/>
    </source>
</evidence>
<accession>A0A7S8C8T2</accession>
<comment type="similarity">
    <text evidence="1">Belongs to the arylamine N-acetyltransferase family.</text>
</comment>
<organism evidence="2 3">
    <name type="scientific">Mangrovibacillus cuniculi</name>
    <dbReference type="NCBI Taxonomy" id="2593652"/>
    <lineage>
        <taxon>Bacteria</taxon>
        <taxon>Bacillati</taxon>
        <taxon>Bacillota</taxon>
        <taxon>Bacilli</taxon>
        <taxon>Bacillales</taxon>
        <taxon>Bacillaceae</taxon>
        <taxon>Mangrovibacillus</taxon>
    </lineage>
</organism>